<feature type="chain" id="PRO_5044744906" description="Methyltransferase domain-containing protein" evidence="2">
    <location>
        <begin position="18"/>
        <end position="449"/>
    </location>
</feature>
<evidence type="ECO:0000313" key="4">
    <source>
        <dbReference type="EMBL" id="KAL3817569.1"/>
    </source>
</evidence>
<comment type="caution">
    <text evidence="4">The sequence shown here is derived from an EMBL/GenBank/DDBJ whole genome shotgun (WGS) entry which is preliminary data.</text>
</comment>
<proteinExistence type="predicted"/>
<evidence type="ECO:0000259" key="3">
    <source>
        <dbReference type="Pfam" id="PF13679"/>
    </source>
</evidence>
<dbReference type="EMBL" id="JALLPB020000100">
    <property type="protein sequence ID" value="KAL3817569.1"/>
    <property type="molecule type" value="Genomic_DNA"/>
</dbReference>
<sequence length="449" mass="49081">MVAAISLLSALAFLSNHHNMPPLMTTSKTTNYDDDDEFVIDPHERTHPCRHRVVIRHAHHSSDYGAKGSDHPTSYDDDPPFKGPLSLSSRLPLVDSSSSSSSSSYDLNRVRIRRHYLERSSHPPHHIIIPSFSPPDDDDGLSSSTSSSQTTKTIATVGPPPPPKLGPSTPTDTILKTIVYHLANRDAPVDAKEVAESVEFYLRCGKRLIGAARRAMLASKRDENDDRHRGGRIIDVQDLCSGHGLTGLIFIACNPPGRWDDDDDVAIVTTLVDIVEPRSHSILRDMISEVCPWVGNAGAVTYVESSLGDFVASSSSSRVDDGDRVIAGGRGGREGRRRRPRRPRLQNNVLRRGPTTIVISTHACGSLTDEVLKYASLINAASIAVMPCCYTGTAEGAPYGVRRMLGVGMAADIRRSFALQNTGDYHVDFTAIPRAITPMNRIIVAERRR</sequence>
<evidence type="ECO:0000256" key="1">
    <source>
        <dbReference type="SAM" id="MobiDB-lite"/>
    </source>
</evidence>
<feature type="compositionally biased region" description="Low complexity" evidence="1">
    <location>
        <begin position="85"/>
        <end position="104"/>
    </location>
</feature>
<evidence type="ECO:0000313" key="5">
    <source>
        <dbReference type="Proteomes" id="UP001530377"/>
    </source>
</evidence>
<dbReference type="AlphaFoldDB" id="A0ABD3RZB1"/>
<dbReference type="Proteomes" id="UP001530377">
    <property type="component" value="Unassembled WGS sequence"/>
</dbReference>
<keyword evidence="5" id="KW-1185">Reference proteome</keyword>
<feature type="domain" description="Methyltransferase" evidence="3">
    <location>
        <begin position="354"/>
        <end position="392"/>
    </location>
</feature>
<organism evidence="4 5">
    <name type="scientific">Cyclostephanos tholiformis</name>
    <dbReference type="NCBI Taxonomy" id="382380"/>
    <lineage>
        <taxon>Eukaryota</taxon>
        <taxon>Sar</taxon>
        <taxon>Stramenopiles</taxon>
        <taxon>Ochrophyta</taxon>
        <taxon>Bacillariophyta</taxon>
        <taxon>Coscinodiscophyceae</taxon>
        <taxon>Thalassiosirophycidae</taxon>
        <taxon>Stephanodiscales</taxon>
        <taxon>Stephanodiscaceae</taxon>
        <taxon>Cyclostephanos</taxon>
    </lineage>
</organism>
<keyword evidence="2" id="KW-0732">Signal</keyword>
<feature type="compositionally biased region" description="Basic residues" evidence="1">
    <location>
        <begin position="335"/>
        <end position="344"/>
    </location>
</feature>
<feature type="region of interest" description="Disordered" evidence="1">
    <location>
        <begin position="59"/>
        <end position="105"/>
    </location>
</feature>
<reference evidence="4 5" key="1">
    <citation type="submission" date="2024-10" db="EMBL/GenBank/DDBJ databases">
        <title>Updated reference genomes for cyclostephanoid diatoms.</title>
        <authorList>
            <person name="Roberts W.R."/>
            <person name="Alverson A.J."/>
        </authorList>
    </citation>
    <scope>NUCLEOTIDE SEQUENCE [LARGE SCALE GENOMIC DNA]</scope>
    <source>
        <strain evidence="4 5">AJA228-03</strain>
    </source>
</reference>
<feature type="region of interest" description="Disordered" evidence="1">
    <location>
        <begin position="123"/>
        <end position="168"/>
    </location>
</feature>
<feature type="region of interest" description="Disordered" evidence="1">
    <location>
        <begin position="322"/>
        <end position="344"/>
    </location>
</feature>
<feature type="signal peptide" evidence="2">
    <location>
        <begin position="1"/>
        <end position="17"/>
    </location>
</feature>
<dbReference type="Pfam" id="PF13679">
    <property type="entry name" value="Methyltransf_32"/>
    <property type="match status" value="1"/>
</dbReference>
<evidence type="ECO:0000256" key="2">
    <source>
        <dbReference type="SAM" id="SignalP"/>
    </source>
</evidence>
<gene>
    <name evidence="4" type="ORF">ACHAXA_010588</name>
</gene>
<protein>
    <recommendedName>
        <fullName evidence="3">Methyltransferase domain-containing protein</fullName>
    </recommendedName>
</protein>
<accession>A0ABD3RZB1</accession>
<name>A0ABD3RZB1_9STRA</name>
<dbReference type="InterPro" id="IPR025714">
    <property type="entry name" value="Methyltranfer_dom"/>
</dbReference>